<feature type="domain" description="Helicase C-terminal" evidence="1">
    <location>
        <begin position="737"/>
        <end position="843"/>
    </location>
</feature>
<dbReference type="InterPro" id="IPR038718">
    <property type="entry name" value="SNF2-like_sf"/>
</dbReference>
<protein>
    <submittedName>
        <fullName evidence="2">Helicase</fullName>
    </submittedName>
</protein>
<dbReference type="InterPro" id="IPR027417">
    <property type="entry name" value="P-loop_NTPase"/>
</dbReference>
<gene>
    <name evidence="2" type="ORF">CT19425_80050</name>
</gene>
<dbReference type="AlphaFoldDB" id="A0A375IH17"/>
<keyword evidence="2" id="KW-0347">Helicase</keyword>
<evidence type="ECO:0000313" key="3">
    <source>
        <dbReference type="Proteomes" id="UP000255505"/>
    </source>
</evidence>
<dbReference type="GO" id="GO:0004386">
    <property type="term" value="F:helicase activity"/>
    <property type="evidence" value="ECO:0007669"/>
    <property type="project" value="UniProtKB-KW"/>
</dbReference>
<dbReference type="InterPro" id="IPR001650">
    <property type="entry name" value="Helicase_C-like"/>
</dbReference>
<keyword evidence="2" id="KW-0547">Nucleotide-binding</keyword>
<accession>A0A375IH17</accession>
<dbReference type="Gene3D" id="3.40.50.300">
    <property type="entry name" value="P-loop containing nucleotide triphosphate hydrolases"/>
    <property type="match status" value="1"/>
</dbReference>
<sequence>MVAREIVSAFVNRRSELNSRRPVVVYYITNGLRVAHQNSGRLVAGLRKTTEHDLVSPAERLSLILKTPRLRGPVELFALTPATSFPGDAMPSTEGRVDERVFLLGIMRRALPDVARAIPVKLLRRRAGDATWQKACARIAPQVATLPESLLQTFRKAMRDEFGHSLRNIGTVIEQTSPRMLLTQLRRALSHAALLHHPPDLVILDEFQKYRHMVTKQGCNDRLISALYNGQNGKPPAVLLLSGTPYPSAGDDARQQLFDLLAFLKGDEKFSKDLAAQFRDFGELLQAIAQAASETRHQAELAAKASVLRDAIQRMMTTVMARTERHTLDAPVSDFKTPHCTAPLSEADLKVYRGLIDQFLPKDGGDALAYWLSVPLPAQALGARYQAWKRRNRVALTGPKLNAGAVARLEQPSAWPHPKLRALHQIASPASLALPWIAPTLRWWDLHGAWKKQAPEKLLVFSRFKATPQSIAALTSYTVDATELRAAHSNYRHGRQATRLQPGKPQMPLFALFHPSPFLATVSDPLAAGVPCSLDKIRRKLRAQIVLALSGKNVELPHKRTRARRSTHRPVWKVLAAIERLLEHTQLVRNGWKDIAQRDMSARTMRDAWLAVEPLEALSAPELDDLVEMALSAPGVLCARALRRHYPDALSSTELPKLTALTWSGLRVYLDEPVFWAKWKKRAMVDSIHKLMVDGCFESVLDEHFWMRSSTIDGGAPELAKDLAKTFQLSAGSFTFQVLERNGKRADKGIRISCHAAVPFGGTDDQDYSKLVRKPSQSDRAPARSDELRTAFNTPFWPHVLASTSVGQEGLDFHTWCSRVAHWDLCPTPVELEQREGRVTRYGGLAVRRVLAAKLCAEAFRADAHTPTL</sequence>
<organism evidence="2 3">
    <name type="scientific">Cupriavidus taiwanensis</name>
    <dbReference type="NCBI Taxonomy" id="164546"/>
    <lineage>
        <taxon>Bacteria</taxon>
        <taxon>Pseudomonadati</taxon>
        <taxon>Pseudomonadota</taxon>
        <taxon>Betaproteobacteria</taxon>
        <taxon>Burkholderiales</taxon>
        <taxon>Burkholderiaceae</taxon>
        <taxon>Cupriavidus</taxon>
    </lineage>
</organism>
<dbReference type="EMBL" id="LT991976">
    <property type="protein sequence ID" value="SPK72672.1"/>
    <property type="molecule type" value="Genomic_DNA"/>
</dbReference>
<evidence type="ECO:0000259" key="1">
    <source>
        <dbReference type="SMART" id="SM00490"/>
    </source>
</evidence>
<dbReference type="SUPFAM" id="SSF52540">
    <property type="entry name" value="P-loop containing nucleoside triphosphate hydrolases"/>
    <property type="match status" value="2"/>
</dbReference>
<keyword evidence="2" id="KW-0378">Hydrolase</keyword>
<proteinExistence type="predicted"/>
<reference evidence="2 3" key="1">
    <citation type="submission" date="2018-01" db="EMBL/GenBank/DDBJ databases">
        <authorList>
            <person name="Gaut B.S."/>
            <person name="Morton B.R."/>
            <person name="Clegg M.T."/>
            <person name="Duvall M.R."/>
        </authorList>
    </citation>
    <scope>NUCLEOTIDE SEQUENCE [LARGE SCALE GENOMIC DNA]</scope>
    <source>
        <strain evidence="2">Cupriavidus taiwanensis LMG 19425</strain>
    </source>
</reference>
<keyword evidence="2" id="KW-0067">ATP-binding</keyword>
<evidence type="ECO:0000313" key="2">
    <source>
        <dbReference type="EMBL" id="SPK72672.1"/>
    </source>
</evidence>
<dbReference type="Gene3D" id="3.40.50.10810">
    <property type="entry name" value="Tandem AAA-ATPase domain"/>
    <property type="match status" value="1"/>
</dbReference>
<name>A0A375IH17_9BURK</name>
<dbReference type="SMART" id="SM00490">
    <property type="entry name" value="HELICc"/>
    <property type="match status" value="1"/>
</dbReference>
<dbReference type="Proteomes" id="UP000255505">
    <property type="component" value="Chromosome I"/>
</dbReference>